<evidence type="ECO:0000313" key="7">
    <source>
        <dbReference type="EMBL" id="ACE84040.1"/>
    </source>
</evidence>
<dbReference type="EMBL" id="CP000934">
    <property type="protein sequence ID" value="ACE84040.1"/>
    <property type="molecule type" value="Genomic_DNA"/>
</dbReference>
<evidence type="ECO:0000313" key="8">
    <source>
        <dbReference type="Proteomes" id="UP000001036"/>
    </source>
</evidence>
<name>B3PGR7_CELJU</name>
<gene>
    <name evidence="7" type="ordered locus">CJA_1920</name>
</gene>
<dbReference type="KEGG" id="cja:CJA_1920"/>
<sequence>MGRDDLITWRGPGYFPRYNNLFARLAHTGSMCDKNRNDPICQLYPLRALPMNTDTLLAPLERALSQSQALLSLARADDWESFETLVQQRQQGLLSIQDTEYLQSLAAAELGQRAAALVREIQTINEQLANLAETRKTKLVSDLRQAGHAAKAIDAYGR</sequence>
<keyword evidence="3" id="KW-1005">Bacterial flagellum biogenesis</keyword>
<evidence type="ECO:0000256" key="3">
    <source>
        <dbReference type="ARBA" id="ARBA00022795"/>
    </source>
</evidence>
<dbReference type="Proteomes" id="UP000001036">
    <property type="component" value="Chromosome"/>
</dbReference>
<dbReference type="HOGENOM" id="CLU_140870_0_0_6"/>
<dbReference type="eggNOG" id="ENOG502ZV8D">
    <property type="taxonomic scope" value="Bacteria"/>
</dbReference>
<organism evidence="7 8">
    <name type="scientific">Cellvibrio japonicus (strain Ueda107)</name>
    <name type="common">Pseudomonas fluorescens subsp. cellulosa</name>
    <dbReference type="NCBI Taxonomy" id="498211"/>
    <lineage>
        <taxon>Bacteria</taxon>
        <taxon>Pseudomonadati</taxon>
        <taxon>Pseudomonadota</taxon>
        <taxon>Gammaproteobacteria</taxon>
        <taxon>Cellvibrionales</taxon>
        <taxon>Cellvibrionaceae</taxon>
        <taxon>Cellvibrio</taxon>
    </lineage>
</organism>
<dbReference type="AlphaFoldDB" id="B3PGR7"/>
<protein>
    <recommendedName>
        <fullName evidence="5">Flagellar protein FliT</fullName>
    </recommendedName>
</protein>
<dbReference type="InterPro" id="IPR008622">
    <property type="entry name" value="FliT"/>
</dbReference>
<feature type="coiled-coil region" evidence="6">
    <location>
        <begin position="107"/>
        <end position="134"/>
    </location>
</feature>
<dbReference type="Pfam" id="PF05400">
    <property type="entry name" value="FliT"/>
    <property type="match status" value="1"/>
</dbReference>
<proteinExistence type="predicted"/>
<dbReference type="STRING" id="498211.CJA_1920"/>
<evidence type="ECO:0000256" key="2">
    <source>
        <dbReference type="ARBA" id="ARBA00022490"/>
    </source>
</evidence>
<evidence type="ECO:0000256" key="1">
    <source>
        <dbReference type="ARBA" id="ARBA00004514"/>
    </source>
</evidence>
<keyword evidence="2" id="KW-0963">Cytoplasm</keyword>
<evidence type="ECO:0000256" key="6">
    <source>
        <dbReference type="SAM" id="Coils"/>
    </source>
</evidence>
<accession>B3PGR7</accession>
<evidence type="ECO:0000256" key="4">
    <source>
        <dbReference type="ARBA" id="ARBA00023186"/>
    </source>
</evidence>
<dbReference type="Gene3D" id="1.20.58.380">
    <property type="entry name" value="Flagellar protein flit"/>
    <property type="match status" value="1"/>
</dbReference>
<keyword evidence="4" id="KW-0143">Chaperone</keyword>
<comment type="subcellular location">
    <subcellularLocation>
        <location evidence="1">Cytoplasm</location>
        <location evidence="1">Cytosol</location>
    </subcellularLocation>
</comment>
<evidence type="ECO:0000256" key="5">
    <source>
        <dbReference type="ARBA" id="ARBA00093797"/>
    </source>
</evidence>
<reference evidence="7 8" key="1">
    <citation type="journal article" date="2008" name="J. Bacteriol.">
        <title>Insights into plant cell wall degradation from the genome sequence of the soil bacterium Cellvibrio japonicus.</title>
        <authorList>
            <person name="Deboy R.T."/>
            <person name="Mongodin E.F."/>
            <person name="Fouts D.E."/>
            <person name="Tailford L.E."/>
            <person name="Khouri H."/>
            <person name="Emerson J.B."/>
            <person name="Mohamoud Y."/>
            <person name="Watkins K."/>
            <person name="Henrissat B."/>
            <person name="Gilbert H.J."/>
            <person name="Nelson K.E."/>
        </authorList>
    </citation>
    <scope>NUCLEOTIDE SEQUENCE [LARGE SCALE GENOMIC DNA]</scope>
    <source>
        <strain evidence="7 8">Ueda107</strain>
    </source>
</reference>
<keyword evidence="8" id="KW-1185">Reference proteome</keyword>
<dbReference type="GO" id="GO:0044781">
    <property type="term" value="P:bacterial-type flagellum organization"/>
    <property type="evidence" value="ECO:0007669"/>
    <property type="project" value="UniProtKB-KW"/>
</dbReference>
<keyword evidence="6" id="KW-0175">Coiled coil</keyword>